<reference evidence="28" key="1">
    <citation type="submission" date="2014-01" db="EMBL/GenBank/DDBJ databases">
        <title>The Genome Sequence of Anopheles farauti FAR1 (V2).</title>
        <authorList>
            <consortium name="The Broad Institute Genomics Platform"/>
            <person name="Neafsey D.E."/>
            <person name="Besansky N."/>
            <person name="Howell P."/>
            <person name="Walton C."/>
            <person name="Young S.K."/>
            <person name="Zeng Q."/>
            <person name="Gargeya S."/>
            <person name="Fitzgerald M."/>
            <person name="Haas B."/>
            <person name="Abouelleil A."/>
            <person name="Allen A.W."/>
            <person name="Alvarado L."/>
            <person name="Arachchi H.M."/>
            <person name="Berlin A.M."/>
            <person name="Chapman S.B."/>
            <person name="Gainer-Dewar J."/>
            <person name="Goldberg J."/>
            <person name="Griggs A."/>
            <person name="Gujja S."/>
            <person name="Hansen M."/>
            <person name="Howarth C."/>
            <person name="Imamovic A."/>
            <person name="Ireland A."/>
            <person name="Larimer J."/>
            <person name="McCowan C."/>
            <person name="Murphy C."/>
            <person name="Pearson M."/>
            <person name="Poon T.W."/>
            <person name="Priest M."/>
            <person name="Roberts A."/>
            <person name="Saif S."/>
            <person name="Shea T."/>
            <person name="Sisk P."/>
            <person name="Sykes S."/>
            <person name="Wortman J."/>
            <person name="Nusbaum C."/>
            <person name="Birren B."/>
        </authorList>
    </citation>
    <scope>NUCLEOTIDE SEQUENCE [LARGE SCALE GENOMIC DNA]</scope>
    <source>
        <strain evidence="28">FAR1</strain>
    </source>
</reference>
<dbReference type="GO" id="GO:0032588">
    <property type="term" value="C:trans-Golgi network membrane"/>
    <property type="evidence" value="ECO:0007669"/>
    <property type="project" value="TreeGrafter"/>
</dbReference>
<evidence type="ECO:0000313" key="27">
    <source>
        <dbReference type="EnsemblMetazoa" id="AFAF015205-PA"/>
    </source>
</evidence>
<keyword evidence="9" id="KW-0479">Metal-binding</keyword>
<keyword evidence="15" id="KW-0009">Actin-binding</keyword>
<dbReference type="GO" id="GO:0006886">
    <property type="term" value="P:intracellular protein transport"/>
    <property type="evidence" value="ECO:0007669"/>
    <property type="project" value="TreeGrafter"/>
</dbReference>
<dbReference type="GO" id="GO:0008021">
    <property type="term" value="C:synaptic vesicle"/>
    <property type="evidence" value="ECO:0007669"/>
    <property type="project" value="TreeGrafter"/>
</dbReference>
<evidence type="ECO:0000256" key="7">
    <source>
        <dbReference type="ARBA" id="ARBA00022553"/>
    </source>
</evidence>
<reference evidence="27" key="2">
    <citation type="submission" date="2020-05" db="UniProtKB">
        <authorList>
            <consortium name="EnsemblMetazoa"/>
        </authorList>
    </citation>
    <scope>IDENTIFICATION</scope>
    <source>
        <strain evidence="27">FAR1</strain>
    </source>
</reference>
<feature type="compositionally biased region" description="Polar residues" evidence="24">
    <location>
        <begin position="85"/>
        <end position="98"/>
    </location>
</feature>
<keyword evidence="6" id="KW-0963">Cytoplasm</keyword>
<dbReference type="PANTHER" id="PTHR12141:SF1">
    <property type="entry name" value="PRKCA-BINDING PROTEIN"/>
    <property type="match status" value="1"/>
</dbReference>
<dbReference type="AlphaFoldDB" id="A0A182QR49"/>
<feature type="region of interest" description="Disordered" evidence="24">
    <location>
        <begin position="537"/>
        <end position="571"/>
    </location>
</feature>
<dbReference type="GO" id="GO:0005080">
    <property type="term" value="F:protein kinase C binding"/>
    <property type="evidence" value="ECO:0007669"/>
    <property type="project" value="TreeGrafter"/>
</dbReference>
<feature type="region of interest" description="Disordered" evidence="24">
    <location>
        <begin position="85"/>
        <end position="121"/>
    </location>
</feature>
<dbReference type="Gene3D" id="1.20.1270.60">
    <property type="entry name" value="Arfaptin homology (AH) domain/BAR domain"/>
    <property type="match status" value="1"/>
</dbReference>
<keyword evidence="8" id="KW-0771">Synaptosome</keyword>
<keyword evidence="17" id="KW-0449">Lipoprotein</keyword>
<dbReference type="PROSITE" id="PS50870">
    <property type="entry name" value="AH"/>
    <property type="match status" value="1"/>
</dbReference>
<evidence type="ECO:0000256" key="2">
    <source>
        <dbReference type="ARBA" id="ARBA00004245"/>
    </source>
</evidence>
<evidence type="ECO:0000256" key="1">
    <source>
        <dbReference type="ARBA" id="ARBA00004170"/>
    </source>
</evidence>
<keyword evidence="28" id="KW-1185">Reference proteome</keyword>
<evidence type="ECO:0000256" key="21">
    <source>
        <dbReference type="ARBA" id="ARBA00034102"/>
    </source>
</evidence>
<evidence type="ECO:0000259" key="25">
    <source>
        <dbReference type="PROSITE" id="PS50106"/>
    </source>
</evidence>
<evidence type="ECO:0000256" key="22">
    <source>
        <dbReference type="ARBA" id="ARBA00034105"/>
    </source>
</evidence>
<feature type="domain" description="PDZ" evidence="25">
    <location>
        <begin position="172"/>
        <end position="255"/>
    </location>
</feature>
<dbReference type="GO" id="GO:0014069">
    <property type="term" value="C:postsynaptic density"/>
    <property type="evidence" value="ECO:0007669"/>
    <property type="project" value="UniProtKB-SubCell"/>
</dbReference>
<dbReference type="FunFam" id="1.20.1270.60:FF:000023">
    <property type="entry name" value="Interacting with PRKCA"/>
    <property type="match status" value="1"/>
</dbReference>
<dbReference type="GO" id="GO:0043005">
    <property type="term" value="C:neuron projection"/>
    <property type="evidence" value="ECO:0007669"/>
    <property type="project" value="UniProtKB-KW"/>
</dbReference>
<dbReference type="PROSITE" id="PS50106">
    <property type="entry name" value="PDZ"/>
    <property type="match status" value="1"/>
</dbReference>
<dbReference type="GO" id="GO:0034315">
    <property type="term" value="P:regulation of Arp2/3 complex-mediated actin nucleation"/>
    <property type="evidence" value="ECO:0007669"/>
    <property type="project" value="TreeGrafter"/>
</dbReference>
<dbReference type="InterPro" id="IPR030798">
    <property type="entry name" value="Arfaptin_fam"/>
</dbReference>
<dbReference type="CDD" id="cd06722">
    <property type="entry name" value="PDZ_PICK1-like"/>
    <property type="match status" value="1"/>
</dbReference>
<keyword evidence="12" id="KW-0770">Synapse</keyword>
<feature type="domain" description="AH" evidence="26">
    <location>
        <begin position="294"/>
        <end position="507"/>
    </location>
</feature>
<dbReference type="Gene3D" id="2.30.42.10">
    <property type="match status" value="1"/>
</dbReference>
<keyword evidence="11" id="KW-0106">Calcium</keyword>
<evidence type="ECO:0000259" key="26">
    <source>
        <dbReference type="PROSITE" id="PS50870"/>
    </source>
</evidence>
<feature type="compositionally biased region" description="Basic and acidic residues" evidence="24">
    <location>
        <begin position="558"/>
        <end position="568"/>
    </location>
</feature>
<dbReference type="InterPro" id="IPR001478">
    <property type="entry name" value="PDZ"/>
</dbReference>
<dbReference type="GO" id="GO:0002092">
    <property type="term" value="P:positive regulation of receptor internalization"/>
    <property type="evidence" value="ECO:0007669"/>
    <property type="project" value="TreeGrafter"/>
</dbReference>
<evidence type="ECO:0000256" key="20">
    <source>
        <dbReference type="ARBA" id="ARBA00033721"/>
    </source>
</evidence>
<comment type="subunit">
    <text evidence="23">Monomer and homodimer. Interacts with CXADR. Interacts presynaptically with the glutamate receptors GRIA2, GRIA3, GRIK3, isoform 3 of GRIA4, isoform A of GRM4, GRM7 and GRM8; with NAPA and NAPB; and with BTG2. The interaction with NAPA and NAPB disrupts the interaction with GRIA2, conducting to the internalization of GRIA2. Interacts with PRKCA; with the amine transporters SLC6A2 and SLC6A3; with the channels ASIC1 and ASIC2; with the GTP-binding proteins ARF1 and ARF3; with the ephrin receptor tyrosine kinases EPHA7, EPHB1 and EPHB2; with ERBB2 and through its PDZ domain with the C-terminal tail of PRLHR. Interacts with UNC5A. Interacts (via AH domain) with NCS1/FREQ; in a calcium-dependent manner. Interacts with F-actin and associates with the ARP2/3 complex. Interacts (via PDZ domain) with ARF1 (activated); the interaction blocks Arp2/3 complex inhibition. Interacts with SORCS3.</text>
</comment>
<dbReference type="GO" id="GO:0048471">
    <property type="term" value="C:perinuclear region of cytoplasm"/>
    <property type="evidence" value="ECO:0007669"/>
    <property type="project" value="UniProtKB-SubCell"/>
</dbReference>
<comment type="subcellular location">
    <subcellularLocation>
        <location evidence="2">Cytoplasm</location>
        <location evidence="2">Cytoskeleton</location>
    </subcellularLocation>
    <subcellularLocation>
        <location evidence="3">Cytoplasm</location>
        <location evidence="3">Perinuclear region</location>
    </subcellularLocation>
    <subcellularLocation>
        <location evidence="4">Membrane</location>
        <topology evidence="4">Lipid-anchor</topology>
    </subcellularLocation>
    <subcellularLocation>
        <location evidence="1">Membrane</location>
        <topology evidence="1">Peripheral membrane protein</topology>
    </subcellularLocation>
    <subcellularLocation>
        <location evidence="22">Postsynaptic density</location>
    </subcellularLocation>
    <subcellularLocation>
        <location evidence="21">Synapse</location>
        <location evidence="21">Synaptosome</location>
    </subcellularLocation>
</comment>
<evidence type="ECO:0000256" key="11">
    <source>
        <dbReference type="ARBA" id="ARBA00022837"/>
    </source>
</evidence>
<organism evidence="27 28">
    <name type="scientific">Anopheles farauti</name>
    <dbReference type="NCBI Taxonomy" id="69004"/>
    <lineage>
        <taxon>Eukaryota</taxon>
        <taxon>Metazoa</taxon>
        <taxon>Ecdysozoa</taxon>
        <taxon>Arthropoda</taxon>
        <taxon>Hexapoda</taxon>
        <taxon>Insecta</taxon>
        <taxon>Pterygota</taxon>
        <taxon>Neoptera</taxon>
        <taxon>Endopterygota</taxon>
        <taxon>Diptera</taxon>
        <taxon>Nematocera</taxon>
        <taxon>Culicoidea</taxon>
        <taxon>Culicidae</taxon>
        <taxon>Anophelinae</taxon>
        <taxon>Anopheles</taxon>
    </lineage>
</organism>
<dbReference type="SMART" id="SM01015">
    <property type="entry name" value="Arfaptin"/>
    <property type="match status" value="1"/>
</dbReference>
<feature type="compositionally biased region" description="Basic and acidic residues" evidence="24">
    <location>
        <begin position="99"/>
        <end position="121"/>
    </location>
</feature>
<dbReference type="Pfam" id="PF00595">
    <property type="entry name" value="PDZ"/>
    <property type="match status" value="1"/>
</dbReference>
<dbReference type="InterPro" id="IPR037959">
    <property type="entry name" value="PICK1_BAR"/>
</dbReference>
<dbReference type="EMBL" id="AXCN02000606">
    <property type="status" value="NOT_ANNOTATED_CDS"/>
    <property type="molecule type" value="Genomic_DNA"/>
</dbReference>
<dbReference type="SMART" id="SM00228">
    <property type="entry name" value="PDZ"/>
    <property type="match status" value="1"/>
</dbReference>
<evidence type="ECO:0000256" key="9">
    <source>
        <dbReference type="ARBA" id="ARBA00022723"/>
    </source>
</evidence>
<dbReference type="GO" id="GO:0097062">
    <property type="term" value="P:dendritic spine maintenance"/>
    <property type="evidence" value="ECO:0007669"/>
    <property type="project" value="TreeGrafter"/>
</dbReference>
<dbReference type="Proteomes" id="UP000075886">
    <property type="component" value="Unassembled WGS sequence"/>
</dbReference>
<dbReference type="Pfam" id="PF06456">
    <property type="entry name" value="Arfaptin"/>
    <property type="match status" value="1"/>
</dbReference>
<dbReference type="PANTHER" id="PTHR12141">
    <property type="entry name" value="ARFAPTIN-RELATED"/>
    <property type="match status" value="1"/>
</dbReference>
<evidence type="ECO:0000256" key="13">
    <source>
        <dbReference type="ARBA" id="ARBA00023136"/>
    </source>
</evidence>
<keyword evidence="7" id="KW-0597">Phosphoprotein</keyword>
<dbReference type="GO" id="GO:0005543">
    <property type="term" value="F:phospholipid binding"/>
    <property type="evidence" value="ECO:0007669"/>
    <property type="project" value="TreeGrafter"/>
</dbReference>
<evidence type="ECO:0000256" key="3">
    <source>
        <dbReference type="ARBA" id="ARBA00004556"/>
    </source>
</evidence>
<keyword evidence="14" id="KW-0564">Palmitate</keyword>
<evidence type="ECO:0000256" key="8">
    <source>
        <dbReference type="ARBA" id="ARBA00022599"/>
    </source>
</evidence>
<keyword evidence="16" id="KW-0206">Cytoskeleton</keyword>
<evidence type="ECO:0000256" key="12">
    <source>
        <dbReference type="ARBA" id="ARBA00023018"/>
    </source>
</evidence>
<dbReference type="GO" id="GO:0019904">
    <property type="term" value="F:protein domain specific binding"/>
    <property type="evidence" value="ECO:0007669"/>
    <property type="project" value="InterPro"/>
</dbReference>
<dbReference type="VEuPathDB" id="VectorBase:AFAF015205"/>
<dbReference type="STRING" id="69004.A0A182QR49"/>
<evidence type="ECO:0000256" key="6">
    <source>
        <dbReference type="ARBA" id="ARBA00022490"/>
    </source>
</evidence>
<dbReference type="InterPro" id="IPR027267">
    <property type="entry name" value="AH/BAR_dom_sf"/>
</dbReference>
<dbReference type="InterPro" id="IPR036034">
    <property type="entry name" value="PDZ_sf"/>
</dbReference>
<evidence type="ECO:0000256" key="14">
    <source>
        <dbReference type="ARBA" id="ARBA00023139"/>
    </source>
</evidence>
<evidence type="ECO:0000256" key="19">
    <source>
        <dbReference type="ARBA" id="ARBA00032804"/>
    </source>
</evidence>
<dbReference type="GO" id="GO:0098842">
    <property type="term" value="C:postsynaptic early endosome"/>
    <property type="evidence" value="ECO:0007669"/>
    <property type="project" value="TreeGrafter"/>
</dbReference>
<evidence type="ECO:0000313" key="28">
    <source>
        <dbReference type="Proteomes" id="UP000075886"/>
    </source>
</evidence>
<dbReference type="GO" id="GO:0043113">
    <property type="term" value="P:receptor clustering"/>
    <property type="evidence" value="ECO:0007669"/>
    <property type="project" value="TreeGrafter"/>
</dbReference>
<dbReference type="CDD" id="cd07659">
    <property type="entry name" value="BAR_PICK1"/>
    <property type="match status" value="1"/>
</dbReference>
<evidence type="ECO:0000256" key="23">
    <source>
        <dbReference type="ARBA" id="ARBA00093501"/>
    </source>
</evidence>
<dbReference type="SUPFAM" id="SSF103657">
    <property type="entry name" value="BAR/IMD domain-like"/>
    <property type="match status" value="1"/>
</dbReference>
<dbReference type="GO" id="GO:0003779">
    <property type="term" value="F:actin binding"/>
    <property type="evidence" value="ECO:0007669"/>
    <property type="project" value="UniProtKB-KW"/>
</dbReference>
<comment type="function">
    <text evidence="20">Probable adapter protein that bind to and organize the subcellular localization of a variety of membrane proteins containing some PDZ recognition sequence. Involved in the clustering of various receptors, possibly by acting at the receptor internalization level. Plays a role in synaptic plasticity by regulating the trafficking and internalization of AMPA receptors. May be regulated upon PRKCA activation. May regulate ASIC1/ASIC3 channel. Regulates actin polymerization by inhibiting the actin-nucleating activity of the Arp2/3 complex; the function is competitive with nucleation promoting factors and is linked to neuronal morphology regulation and AMPA receptor (AMPAR) endocytosis. Via interaction with the Arp2/3 complex involved in regulation of synaptic plasicity of excitatory synapses and required for spine shrinkage during long-term depression (LTD). Involved in regulation of astrocyte morphology, antagonistic to Arp2/3 complex activator WASL/N-WASP function.</text>
</comment>
<dbReference type="FunFam" id="2.30.42.10:FF:000073">
    <property type="entry name" value="Interacting with PRKCA"/>
    <property type="match status" value="1"/>
</dbReference>
<dbReference type="EnsemblMetazoa" id="AFAF015205-RA">
    <property type="protein sequence ID" value="AFAF015205-PA"/>
    <property type="gene ID" value="AFAF015205"/>
</dbReference>
<dbReference type="GO" id="GO:0046872">
    <property type="term" value="F:metal ion binding"/>
    <property type="evidence" value="ECO:0007669"/>
    <property type="project" value="UniProtKB-KW"/>
</dbReference>
<evidence type="ECO:0000256" key="17">
    <source>
        <dbReference type="ARBA" id="ARBA00023288"/>
    </source>
</evidence>
<evidence type="ECO:0000256" key="16">
    <source>
        <dbReference type="ARBA" id="ARBA00023212"/>
    </source>
</evidence>
<evidence type="ECO:0000256" key="10">
    <source>
        <dbReference type="ARBA" id="ARBA00022833"/>
    </source>
</evidence>
<keyword evidence="10" id="KW-0862">Zinc</keyword>
<evidence type="ECO:0000256" key="5">
    <source>
        <dbReference type="ARBA" id="ARBA00017975"/>
    </source>
</evidence>
<name>A0A182QR49_9DIPT</name>
<evidence type="ECO:0000256" key="15">
    <source>
        <dbReference type="ARBA" id="ARBA00023203"/>
    </source>
</evidence>
<sequence length="631" mass="70313">DRFQQVFQHSFSYHIVIIRKTLPVSVIVLGAKINRTTMLQDCDYDYFYEEDKISNVSNQSRPPAKTFLIDEEAGRDDEQVLISIGSETGSGPKSVSSQHRPEAKDNVNGSDDAKPEKDKATAKRMDEIAFVSNDDLPDPVLYADGCVDDNKIIMLCQRQEMERLGMTVSSGTVLIKKDTSNLIGISIGGGAPLCPCLYIVQVFDGTPAAREGTLQSGDELLGVNGASVKGKTKVEVAKMIQSATDEVMIHYNKLHADPTQGETLDIVLKKMKHRLVERMSSSTADTLGLSRAILCNDSLVKRLQELERTETMYKGLVEHARRMLKAHFDVLQTYQAFGNIFASISVREPQPRASEAFRIFGELHRNMEKDGIKMIKSLKPILADMGTYLHKAIPDTKLTVKRYADAKFSYLSYCLKIKEMDDEEHGYAAIQEPLYRVETGNYEYRLILRCRQEARLKFAKLRSDVLEKIELLECKHARDLAGQLRKFIEGLATLATETVERLESIPNLFPIEVDLKASAFQYKSAIKFQAEEYTDEEVPQAEEAIEQAPAPRSGEASTIDRDLERANGGDDGSDQLLGGFEEIDLNKGAAVGSTENDLLNELGLAGIDLSVGSKPISHNLMDDLLVPELFK</sequence>
<dbReference type="GO" id="GO:0005856">
    <property type="term" value="C:cytoskeleton"/>
    <property type="evidence" value="ECO:0007669"/>
    <property type="project" value="UniProtKB-SubCell"/>
</dbReference>
<dbReference type="InterPro" id="IPR010504">
    <property type="entry name" value="AH_dom"/>
</dbReference>
<keyword evidence="13" id="KW-0472">Membrane</keyword>
<evidence type="ECO:0000256" key="18">
    <source>
        <dbReference type="ARBA" id="ARBA00031097"/>
    </source>
</evidence>
<evidence type="ECO:0000256" key="4">
    <source>
        <dbReference type="ARBA" id="ARBA00004635"/>
    </source>
</evidence>
<dbReference type="GO" id="GO:0005886">
    <property type="term" value="C:plasma membrane"/>
    <property type="evidence" value="ECO:0007669"/>
    <property type="project" value="GOC"/>
</dbReference>
<proteinExistence type="predicted"/>
<protein>
    <recommendedName>
        <fullName evidence="5">PRKCA-binding protein</fullName>
    </recommendedName>
    <alternativeName>
        <fullName evidence="19">Protein interacting with C kinase 1</fullName>
    </alternativeName>
    <alternativeName>
        <fullName evidence="18">Protein kinase C-alpha-binding protein</fullName>
    </alternativeName>
</protein>
<accession>A0A182QR49</accession>
<evidence type="ECO:0000256" key="24">
    <source>
        <dbReference type="SAM" id="MobiDB-lite"/>
    </source>
</evidence>
<dbReference type="SUPFAM" id="SSF50156">
    <property type="entry name" value="PDZ domain-like"/>
    <property type="match status" value="1"/>
</dbReference>